<dbReference type="Proteomes" id="UP001059617">
    <property type="component" value="Chromosome"/>
</dbReference>
<feature type="compositionally biased region" description="Pro residues" evidence="1">
    <location>
        <begin position="401"/>
        <end position="417"/>
    </location>
</feature>
<gene>
    <name evidence="3" type="ORF">Dfulv_01135</name>
</gene>
<feature type="domain" description="SseB protein N-terminal" evidence="2">
    <location>
        <begin position="964"/>
        <end position="1063"/>
    </location>
</feature>
<feature type="compositionally biased region" description="Gly residues" evidence="1">
    <location>
        <begin position="228"/>
        <end position="285"/>
    </location>
</feature>
<proteinExistence type="predicted"/>
<feature type="compositionally biased region" description="Low complexity" evidence="1">
    <location>
        <begin position="521"/>
        <end position="534"/>
    </location>
</feature>
<protein>
    <submittedName>
        <fullName evidence="3">SseB family protein</fullName>
    </submittedName>
</protein>
<feature type="compositionally biased region" description="Low complexity" evidence="1">
    <location>
        <begin position="800"/>
        <end position="812"/>
    </location>
</feature>
<feature type="region of interest" description="Disordered" evidence="1">
    <location>
        <begin position="1077"/>
        <end position="1110"/>
    </location>
</feature>
<feature type="region of interest" description="Disordered" evidence="1">
    <location>
        <begin position="757"/>
        <end position="879"/>
    </location>
</feature>
<feature type="compositionally biased region" description="Low complexity" evidence="1">
    <location>
        <begin position="286"/>
        <end position="298"/>
    </location>
</feature>
<sequence>MTEWEPATEAETAMRDALRANDQEQYFRILARTDVLLPIAPDAQSSGDGGWGTWTTDGRTHVLAFTSPAALHECLAGHPGTHRRVPFRDLAGIWPNVDWWLAVNPGLPIEGYLPSWFVTQISRGDVRLPGRTLGARARMEQASSRTRAVAQVPMRSVPNQPAPTPIERQRMRSDQAGQPPSSFAPRREVPPPDVAPPRAFHPTRADRPVNFERTMGARPEAPVSPPSGGFGAFGGAGGPVSGGPTPGGPVSGGPTPGGPVSGGPTPGGPVSGGPTPGGPVSGGPTPGAARGRAAFPRRGLFDEDDRKAFDVPNERELFSDVDRGQGRSDLPRRPASNGAGRPAEPAPGSGPPSWAPGSGAAGPVPDEANGDPRRHWPRRDPSRSLGEVFTEHADPVIPAAWQPPPNLPGPTGPPLPTRQPQAPQPSFGVGGTLPSRPSGALDDAQPTSPAGGFFGAAAARPPAGESLAGWGEQPVEEPRAYRPEAGPLPRRPSSEQTQPISSGWDGPGDVRPGSPGLAAVRPAGGEPAGEPAFRPAEEPFRPAEEPFRPAEEPFRPAEEPFRLVEEPAPFRPAEEPSAFRPIAEPFRLAEESSAFRPAEEPFRPVEEPAPFRPAEEPSAFRPIAEPFQPAEELSVFRAGVEPGGSRAADEAAVFPVAEEAGPPPAEPLPFDRPVFDRPGFSRLDAELPEVDNAQGASPFGEVAAKARAAGFGRNTDLDQHPFFADTPDFAPAEPTVEPFVEAADRAPAERAFESRSFFEPVEAPRTESPFTAPSEVIYEARIEPRTEPAVETRAEPPAEPAFESQSSSSFFESRVERAPDLIDGPTEPVGYPERQPVAERPVYTPFTSGLDAFAEPPAAAETTAAKDPDEPEPSPELRSFFEAGAAERAQLQAEEPAYSWSYTPETVYEPEIADVEVVVPTTPEPAVEDWEDRPVAAPPVRSSQPVPDFHPANSVEQDLYDAVQANSTDRFLSTLLLAKVIVPLWTGEGPVDPASWRTEHMNGVPHLVVFSSQERMADRFGPDMPGSWIKFTRLIRHWPPGDQLAFAINPESPAGAVLPGAEVIQLATWAAEMGLGVDEPDEQPVAPKPTEASQPRPAFEPPASSDQLVMQKPISPEQLSYYLERNYDRVSGFVHRASEVAHLETPEHLYNALGLGYAGSSFKPDADEVYVLRWIAYRGNLYRIPYGGSSPEAMRAMQGWVIERSPFRGNGFAPSETSDVIAEFKVDSARLPHDAELWRLRRDGRQELIARLDADGPNWRKTGAL</sequence>
<feature type="compositionally biased region" description="Low complexity" evidence="1">
    <location>
        <begin position="851"/>
        <end position="865"/>
    </location>
</feature>
<feature type="domain" description="SseB protein N-terminal" evidence="2">
    <location>
        <begin position="17"/>
        <end position="115"/>
    </location>
</feature>
<evidence type="ECO:0000256" key="1">
    <source>
        <dbReference type="SAM" id="MobiDB-lite"/>
    </source>
</evidence>
<feature type="region of interest" description="Disordered" evidence="1">
    <location>
        <begin position="592"/>
        <end position="616"/>
    </location>
</feature>
<dbReference type="EMBL" id="CP073720">
    <property type="protein sequence ID" value="UWP82945.1"/>
    <property type="molecule type" value="Genomic_DNA"/>
</dbReference>
<feature type="compositionally biased region" description="Basic and acidic residues" evidence="1">
    <location>
        <begin position="778"/>
        <end position="796"/>
    </location>
</feature>
<feature type="compositionally biased region" description="Basic and acidic residues" evidence="1">
    <location>
        <begin position="535"/>
        <end position="558"/>
    </location>
</feature>
<feature type="compositionally biased region" description="Basic and acidic residues" evidence="1">
    <location>
        <begin position="370"/>
        <end position="382"/>
    </location>
</feature>
<evidence type="ECO:0000259" key="2">
    <source>
        <dbReference type="Pfam" id="PF07179"/>
    </source>
</evidence>
<feature type="region of interest" description="Disordered" evidence="1">
    <location>
        <begin position="138"/>
        <end position="558"/>
    </location>
</feature>
<feature type="compositionally biased region" description="Basic and acidic residues" evidence="1">
    <location>
        <begin position="299"/>
        <end position="332"/>
    </location>
</feature>
<dbReference type="RefSeq" id="WP_259860724.1">
    <property type="nucleotide sequence ID" value="NZ_CP073720.1"/>
</dbReference>
<feature type="compositionally biased region" description="Basic and acidic residues" evidence="1">
    <location>
        <begin position="597"/>
        <end position="606"/>
    </location>
</feature>
<feature type="compositionally biased region" description="Low complexity" evidence="1">
    <location>
        <begin position="449"/>
        <end position="464"/>
    </location>
</feature>
<dbReference type="Pfam" id="PF07179">
    <property type="entry name" value="SseB"/>
    <property type="match status" value="2"/>
</dbReference>
<keyword evidence="4" id="KW-1185">Reference proteome</keyword>
<feature type="compositionally biased region" description="Pro residues" evidence="1">
    <location>
        <begin position="344"/>
        <end position="354"/>
    </location>
</feature>
<accession>A0ABY5VZ53</accession>
<evidence type="ECO:0000313" key="3">
    <source>
        <dbReference type="EMBL" id="UWP82945.1"/>
    </source>
</evidence>
<reference evidence="3" key="2">
    <citation type="submission" date="2022-09" db="EMBL/GenBank/DDBJ databases">
        <title>Biosynthetic gene clusters of Dactylosporangioum fulvum.</title>
        <authorList>
            <person name="Caradec T."/>
        </authorList>
    </citation>
    <scope>NUCLEOTIDE SEQUENCE</scope>
    <source>
        <strain evidence="3">NRRL B-16292</strain>
    </source>
</reference>
<dbReference type="InterPro" id="IPR009839">
    <property type="entry name" value="SseB_N"/>
</dbReference>
<name>A0ABY5VZ53_9ACTN</name>
<reference evidence="3" key="1">
    <citation type="submission" date="2021-04" db="EMBL/GenBank/DDBJ databases">
        <authorList>
            <person name="Hartkoorn R.C."/>
            <person name="Beaudoing E."/>
            <person name="Hot D."/>
        </authorList>
    </citation>
    <scope>NUCLEOTIDE SEQUENCE</scope>
    <source>
        <strain evidence="3">NRRL B-16292</strain>
    </source>
</reference>
<evidence type="ECO:0000313" key="4">
    <source>
        <dbReference type="Proteomes" id="UP001059617"/>
    </source>
</evidence>
<organism evidence="3 4">
    <name type="scientific">Dactylosporangium fulvum</name>
    <dbReference type="NCBI Taxonomy" id="53359"/>
    <lineage>
        <taxon>Bacteria</taxon>
        <taxon>Bacillati</taxon>
        <taxon>Actinomycetota</taxon>
        <taxon>Actinomycetes</taxon>
        <taxon>Micromonosporales</taxon>
        <taxon>Micromonosporaceae</taxon>
        <taxon>Dactylosporangium</taxon>
    </lineage>
</organism>